<dbReference type="Proteomes" id="UP000807353">
    <property type="component" value="Unassembled WGS sequence"/>
</dbReference>
<gene>
    <name evidence="3" type="ORF">BDZ94DRAFT_1262215</name>
</gene>
<evidence type="ECO:0000256" key="1">
    <source>
        <dbReference type="SAM" id="MobiDB-lite"/>
    </source>
</evidence>
<feature type="region of interest" description="Disordered" evidence="1">
    <location>
        <begin position="199"/>
        <end position="220"/>
    </location>
</feature>
<protein>
    <submittedName>
        <fullName evidence="3">Uncharacterized protein</fullName>
    </submittedName>
</protein>
<keyword evidence="2" id="KW-0812">Transmembrane</keyword>
<feature type="region of interest" description="Disordered" evidence="1">
    <location>
        <begin position="1"/>
        <end position="147"/>
    </location>
</feature>
<evidence type="ECO:0000256" key="2">
    <source>
        <dbReference type="SAM" id="Phobius"/>
    </source>
</evidence>
<comment type="caution">
    <text evidence="3">The sequence shown here is derived from an EMBL/GenBank/DDBJ whole genome shotgun (WGS) entry which is preliminary data.</text>
</comment>
<feature type="compositionally biased region" description="Pro residues" evidence="1">
    <location>
        <begin position="98"/>
        <end position="107"/>
    </location>
</feature>
<name>A0A9P5Y4C2_9AGAR</name>
<keyword evidence="4" id="KW-1185">Reference proteome</keyword>
<keyword evidence="2" id="KW-1133">Transmembrane helix</keyword>
<organism evidence="3 4">
    <name type="scientific">Collybia nuda</name>
    <dbReference type="NCBI Taxonomy" id="64659"/>
    <lineage>
        <taxon>Eukaryota</taxon>
        <taxon>Fungi</taxon>
        <taxon>Dikarya</taxon>
        <taxon>Basidiomycota</taxon>
        <taxon>Agaricomycotina</taxon>
        <taxon>Agaricomycetes</taxon>
        <taxon>Agaricomycetidae</taxon>
        <taxon>Agaricales</taxon>
        <taxon>Tricholomatineae</taxon>
        <taxon>Clitocybaceae</taxon>
        <taxon>Collybia</taxon>
    </lineage>
</organism>
<feature type="transmembrane region" description="Helical" evidence="2">
    <location>
        <begin position="265"/>
        <end position="284"/>
    </location>
</feature>
<feature type="compositionally biased region" description="Pro residues" evidence="1">
    <location>
        <begin position="59"/>
        <end position="68"/>
    </location>
</feature>
<dbReference type="OrthoDB" id="3252109at2759"/>
<dbReference type="AlphaFoldDB" id="A0A9P5Y4C2"/>
<evidence type="ECO:0000313" key="3">
    <source>
        <dbReference type="EMBL" id="KAF9462012.1"/>
    </source>
</evidence>
<reference evidence="3" key="1">
    <citation type="submission" date="2020-11" db="EMBL/GenBank/DDBJ databases">
        <authorList>
            <consortium name="DOE Joint Genome Institute"/>
            <person name="Ahrendt S."/>
            <person name="Riley R."/>
            <person name="Andreopoulos W."/>
            <person name="Labutti K."/>
            <person name="Pangilinan J."/>
            <person name="Ruiz-Duenas F.J."/>
            <person name="Barrasa J.M."/>
            <person name="Sanchez-Garcia M."/>
            <person name="Camarero S."/>
            <person name="Miyauchi S."/>
            <person name="Serrano A."/>
            <person name="Linde D."/>
            <person name="Babiker R."/>
            <person name="Drula E."/>
            <person name="Ayuso-Fernandez I."/>
            <person name="Pacheco R."/>
            <person name="Padilla G."/>
            <person name="Ferreira P."/>
            <person name="Barriuso J."/>
            <person name="Kellner H."/>
            <person name="Castanera R."/>
            <person name="Alfaro M."/>
            <person name="Ramirez L."/>
            <person name="Pisabarro A.G."/>
            <person name="Kuo A."/>
            <person name="Tritt A."/>
            <person name="Lipzen A."/>
            <person name="He G."/>
            <person name="Yan M."/>
            <person name="Ng V."/>
            <person name="Cullen D."/>
            <person name="Martin F."/>
            <person name="Rosso M.-N."/>
            <person name="Henrissat B."/>
            <person name="Hibbett D."/>
            <person name="Martinez A.T."/>
            <person name="Grigoriev I.V."/>
        </authorList>
    </citation>
    <scope>NUCLEOTIDE SEQUENCE</scope>
    <source>
        <strain evidence="3">CBS 247.69</strain>
    </source>
</reference>
<evidence type="ECO:0000313" key="4">
    <source>
        <dbReference type="Proteomes" id="UP000807353"/>
    </source>
</evidence>
<keyword evidence="2" id="KW-0472">Membrane</keyword>
<feature type="compositionally biased region" description="Acidic residues" evidence="1">
    <location>
        <begin position="133"/>
        <end position="147"/>
    </location>
</feature>
<accession>A0A9P5Y4C2</accession>
<proteinExistence type="predicted"/>
<feature type="compositionally biased region" description="Basic residues" evidence="1">
    <location>
        <begin position="1"/>
        <end position="12"/>
    </location>
</feature>
<sequence length="286" mass="31395">MTPPPKRRRPHCRACGSPMAGHKRSQGHLVCPDWSTDSKTFSTLPASPPLTPPRSSTPQTPPRTPTPISPKASPRSVAPLVMPETGPWHRRNPNWRTPSPPLRPPSPIGSLVPTVLVDDDGNTIQGSNYPSDAEWDDADEEEEKEEDKLEEEYEDLALSSYASFGVMNQITGQPIVSIYGTSRKNIPQLRNVAAKLGAHTGFLPTPPRSQKKGRKGSPVSRENSWWCVMSKSPELVYQVVDSQHRKMPGLMGEDLPTEGPRMTTFLHLTLAGFIGGCVAVYGLSYL</sequence>
<dbReference type="EMBL" id="MU150276">
    <property type="protein sequence ID" value="KAF9462012.1"/>
    <property type="molecule type" value="Genomic_DNA"/>
</dbReference>